<dbReference type="Pfam" id="PF00591">
    <property type="entry name" value="Glycos_transf_3"/>
    <property type="match status" value="1"/>
</dbReference>
<comment type="subunit">
    <text evidence="4">Homodimer.</text>
</comment>
<dbReference type="PANTHER" id="PTHR10515:SF0">
    <property type="entry name" value="THYMIDINE PHOSPHORYLASE"/>
    <property type="match status" value="1"/>
</dbReference>
<dbReference type="InterPro" id="IPR013102">
    <property type="entry name" value="PYNP_C"/>
</dbReference>
<dbReference type="PIRSF" id="PIRSF000478">
    <property type="entry name" value="TP_PyNP"/>
    <property type="match status" value="1"/>
</dbReference>
<dbReference type="Gene3D" id="3.40.1030.10">
    <property type="entry name" value="Nucleoside phosphorylase/phosphoribosyltransferase catalytic domain"/>
    <property type="match status" value="1"/>
</dbReference>
<dbReference type="SUPFAM" id="SSF52418">
    <property type="entry name" value="Nucleoside phosphorylase/phosphoribosyltransferase catalytic domain"/>
    <property type="match status" value="1"/>
</dbReference>
<dbReference type="Pfam" id="PF07831">
    <property type="entry name" value="PYNP_C"/>
    <property type="match status" value="1"/>
</dbReference>
<dbReference type="Gene3D" id="1.20.970.10">
    <property type="entry name" value="Transferase, Pyrimidine Nucleoside Phosphorylase, Chain C"/>
    <property type="match status" value="1"/>
</dbReference>
<dbReference type="RefSeq" id="WP_354366485.1">
    <property type="nucleotide sequence ID" value="NZ_JBEPMA010000001.1"/>
</dbReference>
<comment type="catalytic activity">
    <reaction evidence="10">
        <text>thymidine + phosphate = 2-deoxy-alpha-D-ribose 1-phosphate + thymine</text>
        <dbReference type="Rhea" id="RHEA:16037"/>
        <dbReference type="ChEBI" id="CHEBI:17748"/>
        <dbReference type="ChEBI" id="CHEBI:17821"/>
        <dbReference type="ChEBI" id="CHEBI:43474"/>
        <dbReference type="ChEBI" id="CHEBI:57259"/>
        <dbReference type="EC" id="2.4.2.2"/>
    </reaction>
</comment>
<sequence length="433" mass="47255">MNILDIIEKKKHAKELSENDIKYFVENYVNGNIPDYQISALLMAIYFNKLSINETYFLTKTMIDSGETIKLNSVHGIKVDKHSTGGVGDSVTLVLGPLMASVGLVFTKMSGRGLGHTGGTLDKLESIPGFNINLTDDEFINNLNKSNISIIGQTANIVPADKLLYALRDATSTVDNISLISSSILSKKFALANDALVLDVKVGNGAFMKDVEAALELSEMMVSLGKKFGRNTKAIITNMNEPLGKAVGNSLEVIEAIETLNGNGPKDLEEISIVIGSKLMHMAGITKNEEEAKNILYKNLNNGKALSKFKEMVELQGGDVTYVDNTDKFKLSKIQKNILSSEEGYVEEIDALQIGISSRDLGAGRLTKEDSLDLGAGLILNKKIGDYVNKGDILATIYTNKEDVVDDVSHKITQAFSFTRDKVTYDLILKEID</sequence>
<dbReference type="EMBL" id="JBEPMA010000001">
    <property type="protein sequence ID" value="MET3616476.1"/>
    <property type="molecule type" value="Genomic_DNA"/>
</dbReference>
<dbReference type="GO" id="GO:0016154">
    <property type="term" value="F:pyrimidine-nucleoside phosphorylase activity"/>
    <property type="evidence" value="ECO:0007669"/>
    <property type="project" value="UniProtKB-EC"/>
</dbReference>
<dbReference type="InterPro" id="IPR018090">
    <property type="entry name" value="Pyrmidine_PPas_bac/euk"/>
</dbReference>
<dbReference type="InterPro" id="IPR000053">
    <property type="entry name" value="Thymidine/pyrmidine_PPase"/>
</dbReference>
<evidence type="ECO:0000259" key="11">
    <source>
        <dbReference type="SMART" id="SM00941"/>
    </source>
</evidence>
<proteinExistence type="inferred from homology"/>
<keyword evidence="7 12" id="KW-0328">Glycosyltransferase</keyword>
<dbReference type="InterPro" id="IPR036566">
    <property type="entry name" value="PYNP-like_C_sf"/>
</dbReference>
<dbReference type="PANTHER" id="PTHR10515">
    <property type="entry name" value="THYMIDINE PHOSPHORYLASE"/>
    <property type="match status" value="1"/>
</dbReference>
<comment type="similarity">
    <text evidence="3">Belongs to the thymidine/pyrimidine-nucleoside phosphorylase family.</text>
</comment>
<protein>
    <recommendedName>
        <fullName evidence="6">Pyrimidine-nucleoside phosphorylase</fullName>
        <ecNumber evidence="5">2.4.2.2</ecNumber>
    </recommendedName>
</protein>
<dbReference type="NCBIfam" id="TIGR02644">
    <property type="entry name" value="Y_phosphoryl"/>
    <property type="match status" value="1"/>
</dbReference>
<comment type="function">
    <text evidence="2">Catalyzes phosphorolysis of the pyrimidine nucleosides uridine, thymidine and 2'-deoxyuridine with the formation of the corresponding pyrimidine base and ribose-1-phosphate.</text>
</comment>
<dbReference type="SMART" id="SM00941">
    <property type="entry name" value="PYNP_C"/>
    <property type="match status" value="1"/>
</dbReference>
<dbReference type="SUPFAM" id="SSF54680">
    <property type="entry name" value="Pyrimidine nucleoside phosphorylase C-terminal domain"/>
    <property type="match status" value="1"/>
</dbReference>
<comment type="catalytic activity">
    <reaction evidence="1">
        <text>2'-deoxyuridine + phosphate = 2-deoxy-alpha-D-ribose 1-phosphate + uracil</text>
        <dbReference type="Rhea" id="RHEA:22824"/>
        <dbReference type="ChEBI" id="CHEBI:16450"/>
        <dbReference type="ChEBI" id="CHEBI:17568"/>
        <dbReference type="ChEBI" id="CHEBI:43474"/>
        <dbReference type="ChEBI" id="CHEBI:57259"/>
        <dbReference type="EC" id="2.4.2.2"/>
    </reaction>
</comment>
<evidence type="ECO:0000256" key="10">
    <source>
        <dbReference type="ARBA" id="ARBA00048525"/>
    </source>
</evidence>
<evidence type="ECO:0000256" key="9">
    <source>
        <dbReference type="ARBA" id="ARBA00048453"/>
    </source>
</evidence>
<dbReference type="Proteomes" id="UP001549162">
    <property type="component" value="Unassembled WGS sequence"/>
</dbReference>
<evidence type="ECO:0000256" key="8">
    <source>
        <dbReference type="ARBA" id="ARBA00022679"/>
    </source>
</evidence>
<keyword evidence="8 12" id="KW-0808">Transferase</keyword>
<evidence type="ECO:0000313" key="12">
    <source>
        <dbReference type="EMBL" id="MET3616476.1"/>
    </source>
</evidence>
<evidence type="ECO:0000313" key="13">
    <source>
        <dbReference type="Proteomes" id="UP001549162"/>
    </source>
</evidence>
<evidence type="ECO:0000256" key="3">
    <source>
        <dbReference type="ARBA" id="ARBA00006915"/>
    </source>
</evidence>
<dbReference type="InterPro" id="IPR017872">
    <property type="entry name" value="Pyrmidine_PPase_CS"/>
</dbReference>
<organism evidence="12 13">
    <name type="scientific">Peptoniphilus olsenii</name>
    <dbReference type="NCBI Taxonomy" id="411570"/>
    <lineage>
        <taxon>Bacteria</taxon>
        <taxon>Bacillati</taxon>
        <taxon>Bacillota</taxon>
        <taxon>Tissierellia</taxon>
        <taxon>Tissierellales</taxon>
        <taxon>Peptoniphilaceae</taxon>
        <taxon>Peptoniphilus</taxon>
    </lineage>
</organism>
<evidence type="ECO:0000256" key="2">
    <source>
        <dbReference type="ARBA" id="ARBA00003877"/>
    </source>
</evidence>
<dbReference type="NCBIfam" id="NF004747">
    <property type="entry name" value="PRK06078.1"/>
    <property type="match status" value="1"/>
</dbReference>
<feature type="domain" description="Pyrimidine nucleoside phosphorylase C-terminal" evidence="11">
    <location>
        <begin position="345"/>
        <end position="419"/>
    </location>
</feature>
<keyword evidence="13" id="KW-1185">Reference proteome</keyword>
<evidence type="ECO:0000256" key="1">
    <source>
        <dbReference type="ARBA" id="ARBA00001066"/>
    </source>
</evidence>
<evidence type="ECO:0000256" key="6">
    <source>
        <dbReference type="ARBA" id="ARBA00014680"/>
    </source>
</evidence>
<dbReference type="EC" id="2.4.2.2" evidence="5"/>
<evidence type="ECO:0000256" key="7">
    <source>
        <dbReference type="ARBA" id="ARBA00022676"/>
    </source>
</evidence>
<comment type="catalytic activity">
    <reaction evidence="9">
        <text>uridine + phosphate = alpha-D-ribose 1-phosphate + uracil</text>
        <dbReference type="Rhea" id="RHEA:24388"/>
        <dbReference type="ChEBI" id="CHEBI:16704"/>
        <dbReference type="ChEBI" id="CHEBI:17568"/>
        <dbReference type="ChEBI" id="CHEBI:43474"/>
        <dbReference type="ChEBI" id="CHEBI:57720"/>
        <dbReference type="EC" id="2.4.2.2"/>
    </reaction>
</comment>
<reference evidence="12 13" key="1">
    <citation type="submission" date="2024-06" db="EMBL/GenBank/DDBJ databases">
        <title>Genomic Encyclopedia of Type Strains, Phase IV (KMG-IV): sequencing the most valuable type-strain genomes for metagenomic binning, comparative biology and taxonomic classification.</title>
        <authorList>
            <person name="Goeker M."/>
        </authorList>
    </citation>
    <scope>NUCLEOTIDE SEQUENCE [LARGE SCALE GENOMIC DNA]</scope>
    <source>
        <strain evidence="12 13">DSM 21460</strain>
    </source>
</reference>
<name>A0ABV2J6T6_9FIRM</name>
<dbReference type="InterPro" id="IPR036320">
    <property type="entry name" value="Glycosyl_Trfase_fam3_N_dom_sf"/>
</dbReference>
<dbReference type="Gene3D" id="3.90.1170.30">
    <property type="entry name" value="Pyrimidine nucleoside phosphorylase-like, C-terminal domain"/>
    <property type="match status" value="1"/>
</dbReference>
<dbReference type="SUPFAM" id="SSF47648">
    <property type="entry name" value="Nucleoside phosphorylase/phosphoribosyltransferase N-terminal domain"/>
    <property type="match status" value="1"/>
</dbReference>
<evidence type="ECO:0000256" key="5">
    <source>
        <dbReference type="ARBA" id="ARBA00011889"/>
    </source>
</evidence>
<dbReference type="NCBIfam" id="NF004490">
    <property type="entry name" value="PRK05820.1"/>
    <property type="match status" value="1"/>
</dbReference>
<dbReference type="PROSITE" id="PS00647">
    <property type="entry name" value="THYMID_PHOSPHORYLASE"/>
    <property type="match status" value="1"/>
</dbReference>
<evidence type="ECO:0000256" key="4">
    <source>
        <dbReference type="ARBA" id="ARBA00011738"/>
    </source>
</evidence>
<dbReference type="InterPro" id="IPR017459">
    <property type="entry name" value="Glycosyl_Trfase_fam3_N_dom"/>
</dbReference>
<accession>A0ABV2J6T6</accession>
<dbReference type="InterPro" id="IPR000312">
    <property type="entry name" value="Glycosyl_Trfase_fam3"/>
</dbReference>
<gene>
    <name evidence="12" type="ORF">ABID14_000096</name>
</gene>
<comment type="caution">
    <text evidence="12">The sequence shown here is derived from an EMBL/GenBank/DDBJ whole genome shotgun (WGS) entry which is preliminary data.</text>
</comment>
<dbReference type="InterPro" id="IPR035902">
    <property type="entry name" value="Nuc_phospho_transferase"/>
</dbReference>
<dbReference type="Pfam" id="PF02885">
    <property type="entry name" value="Glycos_trans_3N"/>
    <property type="match status" value="1"/>
</dbReference>